<reference evidence="2" key="2">
    <citation type="journal article" date="2015" name="Fish Shellfish Immunol.">
        <title>Early steps in the European eel (Anguilla anguilla)-Vibrio vulnificus interaction in the gills: Role of the RtxA13 toxin.</title>
        <authorList>
            <person name="Callol A."/>
            <person name="Pajuelo D."/>
            <person name="Ebbesson L."/>
            <person name="Teles M."/>
            <person name="MacKenzie S."/>
            <person name="Amaro C."/>
        </authorList>
    </citation>
    <scope>NUCLEOTIDE SEQUENCE</scope>
</reference>
<sequence length="31" mass="3686">MWLIMLTAAVHYLQLNWPTTCHCYTRPYAST</sequence>
<feature type="chain" id="PRO_5013243757" evidence="1">
    <location>
        <begin position="16"/>
        <end position="31"/>
    </location>
</feature>
<dbReference type="AlphaFoldDB" id="A0A0E9XLN9"/>
<proteinExistence type="predicted"/>
<reference evidence="2" key="1">
    <citation type="submission" date="2014-11" db="EMBL/GenBank/DDBJ databases">
        <authorList>
            <person name="Amaro Gonzalez C."/>
        </authorList>
    </citation>
    <scope>NUCLEOTIDE SEQUENCE</scope>
</reference>
<keyword evidence="1" id="KW-0732">Signal</keyword>
<evidence type="ECO:0000256" key="1">
    <source>
        <dbReference type="SAM" id="SignalP"/>
    </source>
</evidence>
<evidence type="ECO:0000313" key="2">
    <source>
        <dbReference type="EMBL" id="JAI03317.1"/>
    </source>
</evidence>
<protein>
    <submittedName>
        <fullName evidence="2">Uncharacterized protein</fullName>
    </submittedName>
</protein>
<dbReference type="EMBL" id="GBXM01005261">
    <property type="protein sequence ID" value="JAI03317.1"/>
    <property type="molecule type" value="Transcribed_RNA"/>
</dbReference>
<feature type="signal peptide" evidence="1">
    <location>
        <begin position="1"/>
        <end position="15"/>
    </location>
</feature>
<organism evidence="2">
    <name type="scientific">Anguilla anguilla</name>
    <name type="common">European freshwater eel</name>
    <name type="synonym">Muraena anguilla</name>
    <dbReference type="NCBI Taxonomy" id="7936"/>
    <lineage>
        <taxon>Eukaryota</taxon>
        <taxon>Metazoa</taxon>
        <taxon>Chordata</taxon>
        <taxon>Craniata</taxon>
        <taxon>Vertebrata</taxon>
        <taxon>Euteleostomi</taxon>
        <taxon>Actinopterygii</taxon>
        <taxon>Neopterygii</taxon>
        <taxon>Teleostei</taxon>
        <taxon>Anguilliformes</taxon>
        <taxon>Anguillidae</taxon>
        <taxon>Anguilla</taxon>
    </lineage>
</organism>
<name>A0A0E9XLN9_ANGAN</name>
<accession>A0A0E9XLN9</accession>